<dbReference type="InterPro" id="IPR015943">
    <property type="entry name" value="WD40/YVTN_repeat-like_dom_sf"/>
</dbReference>
<dbReference type="InterPro" id="IPR011047">
    <property type="entry name" value="Quinoprotein_ADH-like_sf"/>
</dbReference>
<dbReference type="Gene3D" id="2.130.10.10">
    <property type="entry name" value="YVTN repeat-like/Quinoprotein amine dehydrogenase"/>
    <property type="match status" value="1"/>
</dbReference>
<accession>A0A9P0QQ55</accession>
<keyword evidence="2" id="KW-1185">Reference proteome</keyword>
<dbReference type="InterPro" id="IPR006594">
    <property type="entry name" value="LisH"/>
</dbReference>
<reference evidence="1" key="1">
    <citation type="submission" date="2022-03" db="EMBL/GenBank/DDBJ databases">
        <authorList>
            <person name="Legras J.-L."/>
            <person name="Devillers H."/>
            <person name="Grondin C."/>
        </authorList>
    </citation>
    <scope>NUCLEOTIDE SEQUENCE</scope>
    <source>
        <strain evidence="1">CLIB 1423</strain>
    </source>
</reference>
<comment type="caution">
    <text evidence="1">The sequence shown here is derived from an EMBL/GenBank/DDBJ whole genome shotgun (WGS) entry which is preliminary data.</text>
</comment>
<dbReference type="Proteomes" id="UP000837801">
    <property type="component" value="Unassembled WGS sequence"/>
</dbReference>
<protein>
    <recommendedName>
        <fullName evidence="3">LisH domain-containing protein</fullName>
    </recommendedName>
</protein>
<dbReference type="OrthoDB" id="1932312at2759"/>
<dbReference type="EMBL" id="CAKXYY010000011">
    <property type="protein sequence ID" value="CAH2353461.1"/>
    <property type="molecule type" value="Genomic_DNA"/>
</dbReference>
<evidence type="ECO:0008006" key="3">
    <source>
        <dbReference type="Google" id="ProtNLM"/>
    </source>
</evidence>
<proteinExistence type="predicted"/>
<organism evidence="1 2">
    <name type="scientific">[Candida] railenensis</name>
    <dbReference type="NCBI Taxonomy" id="45579"/>
    <lineage>
        <taxon>Eukaryota</taxon>
        <taxon>Fungi</taxon>
        <taxon>Dikarya</taxon>
        <taxon>Ascomycota</taxon>
        <taxon>Saccharomycotina</taxon>
        <taxon>Pichiomycetes</taxon>
        <taxon>Debaryomycetaceae</taxon>
        <taxon>Kurtzmaniella</taxon>
    </lineage>
</organism>
<dbReference type="SUPFAM" id="SSF50998">
    <property type="entry name" value="Quinoprotein alcohol dehydrogenase-like"/>
    <property type="match status" value="1"/>
</dbReference>
<gene>
    <name evidence="1" type="ORF">CLIB1423_11S00210</name>
</gene>
<dbReference type="AlphaFoldDB" id="A0A9P0QQ55"/>
<sequence>MSAHSLIAHFLKENNYHDTLKEFEREHGKPIEVVLHDNESLADIVLDRNKFRSIKQEEEDDGMGGKDDFLLPKYLQEVAKALPNWTTPYPKEIAKFDVDIHGLIVSSCLTRGGLILVSTNDCGLYAIDWEGKATKLANAFNDKRAVVKKIVEVDDNFVVLVGMDGSLSTYSVSIDGSVVDLSLVDTYQAHKRMVTDVQVYHSKKDGSKVTYLVSLGWDFHVKVFQLVEGKLTFLRECKLTIQGTCFSITTYKGGDYIIVGKNEHTLLDVYDVETLTLQYKISLNDAIFSTAGFTPRCIITNGELIVVGTSHEPFMRLIVVSLTDGEEPIRRNQIIRNLNTLSPQDKFSSAILAWRKDQSGVWVAGEDGTVRGIDFKQQRVITEIPLHKGKVKTFISGVKEGSEVILSSGIDRELKSVR</sequence>
<evidence type="ECO:0000313" key="1">
    <source>
        <dbReference type="EMBL" id="CAH2353461.1"/>
    </source>
</evidence>
<name>A0A9P0QQ55_9ASCO</name>
<dbReference type="PROSITE" id="PS50896">
    <property type="entry name" value="LISH"/>
    <property type="match status" value="1"/>
</dbReference>
<evidence type="ECO:0000313" key="2">
    <source>
        <dbReference type="Proteomes" id="UP000837801"/>
    </source>
</evidence>